<dbReference type="Proteomes" id="UP000094285">
    <property type="component" value="Unassembled WGS sequence"/>
</dbReference>
<dbReference type="FunFam" id="3.30.830.10:FF:000012">
    <property type="entry name" value="Protease 3"/>
    <property type="match status" value="1"/>
</dbReference>
<evidence type="ECO:0008006" key="13">
    <source>
        <dbReference type="Google" id="ProtNLM"/>
    </source>
</evidence>
<feature type="non-terminal residue" evidence="11">
    <location>
        <position position="1077"/>
    </location>
</feature>
<evidence type="ECO:0000313" key="12">
    <source>
        <dbReference type="Proteomes" id="UP000094285"/>
    </source>
</evidence>
<dbReference type="AlphaFoldDB" id="A0A1E4SNJ9"/>
<reference evidence="12" key="1">
    <citation type="submission" date="2016-05" db="EMBL/GenBank/DDBJ databases">
        <title>Comparative genomics of biotechnologically important yeasts.</title>
        <authorList>
            <consortium name="DOE Joint Genome Institute"/>
            <person name="Riley R."/>
            <person name="Haridas S."/>
            <person name="Wolfe K.H."/>
            <person name="Lopes M.R."/>
            <person name="Hittinger C.T."/>
            <person name="Goker M."/>
            <person name="Salamov A."/>
            <person name="Wisecaver J."/>
            <person name="Long T.M."/>
            <person name="Aerts A.L."/>
            <person name="Barry K."/>
            <person name="Choi C."/>
            <person name="Clum A."/>
            <person name="Coughlan A.Y."/>
            <person name="Deshpande S."/>
            <person name="Douglass A.P."/>
            <person name="Hanson S.J."/>
            <person name="Klenk H.-P."/>
            <person name="Labutti K."/>
            <person name="Lapidus A."/>
            <person name="Lindquist E."/>
            <person name="Lipzen A."/>
            <person name="Meier-Kolthoff J.P."/>
            <person name="Ohm R.A."/>
            <person name="Otillar R.P."/>
            <person name="Pangilinan J."/>
            <person name="Peng Y."/>
            <person name="Rokas A."/>
            <person name="Rosa C.A."/>
            <person name="Scheuner C."/>
            <person name="Sibirny A.A."/>
            <person name="Slot J.C."/>
            <person name="Stielow J.B."/>
            <person name="Sun H."/>
            <person name="Kurtzman C.P."/>
            <person name="Blackwell M."/>
            <person name="Grigoriev I.V."/>
            <person name="Jeffries T.W."/>
        </authorList>
    </citation>
    <scope>NUCLEOTIDE SEQUENCE [LARGE SCALE GENOMIC DNA]</scope>
    <source>
        <strain evidence="12">NRRL Y-17324</strain>
    </source>
</reference>
<evidence type="ECO:0000313" key="11">
    <source>
        <dbReference type="EMBL" id="ODV81076.1"/>
    </source>
</evidence>
<name>A0A1E4SNJ9_9ASCO</name>
<dbReference type="STRING" id="984487.A0A1E4SNJ9"/>
<dbReference type="PANTHER" id="PTHR43690:SF18">
    <property type="entry name" value="INSULIN-DEGRADING ENZYME-RELATED"/>
    <property type="match status" value="1"/>
</dbReference>
<proteinExistence type="inferred from homology"/>
<evidence type="ECO:0000256" key="1">
    <source>
        <dbReference type="ARBA" id="ARBA00001947"/>
    </source>
</evidence>
<protein>
    <recommendedName>
        <fullName evidence="13">LuxS/MPP-like metallohydrolase</fullName>
    </recommendedName>
</protein>
<dbReference type="InterPro" id="IPR011765">
    <property type="entry name" value="Pept_M16_N"/>
</dbReference>
<evidence type="ECO:0000256" key="3">
    <source>
        <dbReference type="ARBA" id="ARBA00022670"/>
    </source>
</evidence>
<dbReference type="GeneID" id="30982707"/>
<dbReference type="SUPFAM" id="SSF63411">
    <property type="entry name" value="LuxS/MPP-like metallohydrolase"/>
    <property type="match status" value="4"/>
</dbReference>
<dbReference type="RefSeq" id="XP_020066198.1">
    <property type="nucleotide sequence ID" value="XM_020208570.1"/>
</dbReference>
<dbReference type="OrthoDB" id="952271at2759"/>
<evidence type="ECO:0000256" key="2">
    <source>
        <dbReference type="ARBA" id="ARBA00007261"/>
    </source>
</evidence>
<dbReference type="InterPro" id="IPR054734">
    <property type="entry name" value="PqqF-like_C_4"/>
</dbReference>
<evidence type="ECO:0000259" key="10">
    <source>
        <dbReference type="Pfam" id="PF22456"/>
    </source>
</evidence>
<dbReference type="EMBL" id="KV453910">
    <property type="protein sequence ID" value="ODV81076.1"/>
    <property type="molecule type" value="Genomic_DNA"/>
</dbReference>
<dbReference type="GO" id="GO:0046872">
    <property type="term" value="F:metal ion binding"/>
    <property type="evidence" value="ECO:0007669"/>
    <property type="project" value="UniProtKB-KW"/>
</dbReference>
<dbReference type="Pfam" id="PF16187">
    <property type="entry name" value="Peptidase_M16_M"/>
    <property type="match status" value="1"/>
</dbReference>
<comment type="similarity">
    <text evidence="2">Belongs to the peptidase M16 family.</text>
</comment>
<feature type="domain" description="Peptidase M16 N-terminal" evidence="8">
    <location>
        <begin position="34"/>
        <end position="157"/>
    </location>
</feature>
<dbReference type="PANTHER" id="PTHR43690">
    <property type="entry name" value="NARDILYSIN"/>
    <property type="match status" value="1"/>
</dbReference>
<comment type="cofactor">
    <cofactor evidence="1">
        <name>Zn(2+)</name>
        <dbReference type="ChEBI" id="CHEBI:29105"/>
    </cofactor>
</comment>
<feature type="domain" description="Coenzyme PQQ synthesis protein F-like C-terminal lobe" evidence="10">
    <location>
        <begin position="858"/>
        <end position="932"/>
    </location>
</feature>
<keyword evidence="5" id="KW-0378">Hydrolase</keyword>
<evidence type="ECO:0000259" key="9">
    <source>
        <dbReference type="Pfam" id="PF16187"/>
    </source>
</evidence>
<accession>A0A1E4SNJ9</accession>
<keyword evidence="6" id="KW-0862">Zinc</keyword>
<dbReference type="GO" id="GO:0005829">
    <property type="term" value="C:cytosol"/>
    <property type="evidence" value="ECO:0007669"/>
    <property type="project" value="TreeGrafter"/>
</dbReference>
<dbReference type="InterPro" id="IPR001431">
    <property type="entry name" value="Pept_M16_Zn_BS"/>
</dbReference>
<keyword evidence="4" id="KW-0479">Metal-binding</keyword>
<dbReference type="Gene3D" id="3.30.830.10">
    <property type="entry name" value="Metalloenzyme, LuxS/M16 peptidase-like"/>
    <property type="match status" value="4"/>
</dbReference>
<dbReference type="GO" id="GO:0004222">
    <property type="term" value="F:metalloendopeptidase activity"/>
    <property type="evidence" value="ECO:0007669"/>
    <property type="project" value="InterPro"/>
</dbReference>
<dbReference type="Pfam" id="PF00675">
    <property type="entry name" value="Peptidase_M16"/>
    <property type="match status" value="1"/>
</dbReference>
<dbReference type="InterPro" id="IPR011249">
    <property type="entry name" value="Metalloenz_LuxS/M16"/>
</dbReference>
<evidence type="ECO:0000256" key="6">
    <source>
        <dbReference type="ARBA" id="ARBA00022833"/>
    </source>
</evidence>
<gene>
    <name evidence="11" type="ORF">CANTADRAFT_34054</name>
</gene>
<keyword evidence="7" id="KW-0482">Metalloprotease</keyword>
<dbReference type="GO" id="GO:0043171">
    <property type="term" value="P:peptide catabolic process"/>
    <property type="evidence" value="ECO:0007669"/>
    <property type="project" value="TreeGrafter"/>
</dbReference>
<evidence type="ECO:0000259" key="8">
    <source>
        <dbReference type="Pfam" id="PF00675"/>
    </source>
</evidence>
<dbReference type="PROSITE" id="PS00143">
    <property type="entry name" value="INSULINASE"/>
    <property type="match status" value="1"/>
</dbReference>
<dbReference type="InterPro" id="IPR050626">
    <property type="entry name" value="Peptidase_M16"/>
</dbReference>
<evidence type="ECO:0000256" key="5">
    <source>
        <dbReference type="ARBA" id="ARBA00022801"/>
    </source>
</evidence>
<dbReference type="GO" id="GO:0051603">
    <property type="term" value="P:proteolysis involved in protein catabolic process"/>
    <property type="evidence" value="ECO:0007669"/>
    <property type="project" value="TreeGrafter"/>
</dbReference>
<evidence type="ECO:0000256" key="7">
    <source>
        <dbReference type="ARBA" id="ARBA00023049"/>
    </source>
</evidence>
<feature type="non-terminal residue" evidence="11">
    <location>
        <position position="1"/>
    </location>
</feature>
<evidence type="ECO:0000256" key="4">
    <source>
        <dbReference type="ARBA" id="ARBA00022723"/>
    </source>
</evidence>
<keyword evidence="12" id="KW-1185">Reference proteome</keyword>
<feature type="domain" description="Peptidase M16 middle/third" evidence="9">
    <location>
        <begin position="505"/>
        <end position="747"/>
    </location>
</feature>
<dbReference type="InterPro" id="IPR032632">
    <property type="entry name" value="Peptidase_M16_M"/>
</dbReference>
<organism evidence="11 12">
    <name type="scientific">Suhomyces tanzawaensis NRRL Y-17324</name>
    <dbReference type="NCBI Taxonomy" id="984487"/>
    <lineage>
        <taxon>Eukaryota</taxon>
        <taxon>Fungi</taxon>
        <taxon>Dikarya</taxon>
        <taxon>Ascomycota</taxon>
        <taxon>Saccharomycotina</taxon>
        <taxon>Pichiomycetes</taxon>
        <taxon>Debaryomycetaceae</taxon>
        <taxon>Suhomyces</taxon>
    </lineage>
</organism>
<sequence>FHSVTTIPVTFKKSLAHSTSSHRLIRLPNGINCLLISSPTLPKISCSVSVGTGSFNDPPELLGLAHLCEHMLFLGTKEFPEHNGFSNLMNQYGGNSNAFTTGENTCFFFEIPVSAKDFDGELILNRALRMFSSFFKCPLFFEKFIQNEVLVIQNEHNINLADLEKIKYHGLRIISNKNHPFHQFSTGSVHTLKELPQLRSINIKKKLVEYFEKYFTGPNIGVAILGPQSLNYLQKLICSNFADIKDLLQVDKSEQTDAYFDSSSSRTSTSSLKCIFDFTNLNRLLFIKGPYSSFQLSFPILPEIPSCFVEIWCNLLGDESENSLFHLLSNHLDYILTLLVSERNLAQKNRILVLDFQVTKKGFNNFTSLLKIVLFHINLITALPVDYLAKYISQFTTISKISFYYHDFESISMDGLTELAMRTNAEISEFGYTNILRGTKELDDEFSVDEIVNSKEFFYQKALECLALTKKVFGMNLFNIIINYPESRILSLLFNYDLLFLPENSREQVDQHFNFEYQLFPINCINIFQEIQSVPFHIGESKQQFFPKSNPFVFHSLKEICDLSHNLAIASTAYCTSSNVNSEPILIVTNDEMEVWYKKEYEPNTNSKTTISFQIQPFRNSSSPHTHMCVELICALFGTRLKGRMYNAELVGYKWGIYPLLTGKESICINLSGVTLGIFRILKFVLQDFKDFITKCLASISYKEFMKARIKLRQDYTKISKENGISQAISGSLMFLEENIWTLDERIDSLDLVDIKDLVDFGTNLFGERSYIEVLITGDCEVNQAFEISTQISRINDGSASNSSVRDSPSSYYISPGINYVYTTSNFNTEDPLNTLYTYIQFGERSNATAQAYCELIAYYLSMHASNELRQKRRLAYTVLCNSVLHRNLIGINLVILSSSHDNKELQKEVEAFFNDLHHELQTLTEKEFRNHILQPFLSLSVNGGSDESLPHNMWHSISPCQHSTNFDNESKSNLDHKHIWEKIFNKSYSFSGKMGHDELDIDLLSNLTREKFISLFESYISPGSCKRASLTIMVDSTMDRANANKRIMRTQVRAFLDSQGEIVDDAELETILEACN</sequence>
<dbReference type="Pfam" id="PF22456">
    <property type="entry name" value="PqqF-like_C_4"/>
    <property type="match status" value="1"/>
</dbReference>
<keyword evidence="3" id="KW-0645">Protease</keyword>
<dbReference type="GO" id="GO:0005739">
    <property type="term" value="C:mitochondrion"/>
    <property type="evidence" value="ECO:0007669"/>
    <property type="project" value="TreeGrafter"/>
</dbReference>